<evidence type="ECO:0000259" key="1">
    <source>
        <dbReference type="PROSITE" id="PS51186"/>
    </source>
</evidence>
<dbReference type="RefSeq" id="WP_394830174.1">
    <property type="nucleotide sequence ID" value="NZ_CP089929.1"/>
</dbReference>
<gene>
    <name evidence="2" type="ORF">LVJ94_27070</name>
</gene>
<dbReference type="Gene3D" id="3.40.630.30">
    <property type="match status" value="1"/>
</dbReference>
<reference evidence="2" key="1">
    <citation type="submission" date="2021-12" db="EMBL/GenBank/DDBJ databases">
        <title>Discovery of the Pendulisporaceae a myxobacterial family with distinct sporulation behavior and unique specialized metabolism.</title>
        <authorList>
            <person name="Garcia R."/>
            <person name="Popoff A."/>
            <person name="Bader C.D."/>
            <person name="Loehr J."/>
            <person name="Walesch S."/>
            <person name="Walt C."/>
            <person name="Boldt J."/>
            <person name="Bunk B."/>
            <person name="Haeckl F.J.F.P.J."/>
            <person name="Gunesch A.P."/>
            <person name="Birkelbach J."/>
            <person name="Nuebel U."/>
            <person name="Pietschmann T."/>
            <person name="Bach T."/>
            <person name="Mueller R."/>
        </authorList>
    </citation>
    <scope>NUCLEOTIDE SEQUENCE</scope>
    <source>
        <strain evidence="2">MSr11367</strain>
    </source>
</reference>
<dbReference type="EC" id="2.3.1.-" evidence="2"/>
<organism evidence="2 3">
    <name type="scientific">Pendulispora rubella</name>
    <dbReference type="NCBI Taxonomy" id="2741070"/>
    <lineage>
        <taxon>Bacteria</taxon>
        <taxon>Pseudomonadati</taxon>
        <taxon>Myxococcota</taxon>
        <taxon>Myxococcia</taxon>
        <taxon>Myxococcales</taxon>
        <taxon>Sorangiineae</taxon>
        <taxon>Pendulisporaceae</taxon>
        <taxon>Pendulispora</taxon>
    </lineage>
</organism>
<accession>A0ABZ2KPW2</accession>
<protein>
    <submittedName>
        <fullName evidence="2">GNAT family N-acetyltransferase</fullName>
        <ecNumber evidence="2">2.3.1.-</ecNumber>
    </submittedName>
</protein>
<evidence type="ECO:0000313" key="3">
    <source>
        <dbReference type="Proteomes" id="UP001374803"/>
    </source>
</evidence>
<evidence type="ECO:0000313" key="2">
    <source>
        <dbReference type="EMBL" id="WXB00572.1"/>
    </source>
</evidence>
<dbReference type="SUPFAM" id="SSF55729">
    <property type="entry name" value="Acyl-CoA N-acyltransferases (Nat)"/>
    <property type="match status" value="1"/>
</dbReference>
<proteinExistence type="predicted"/>
<dbReference type="GO" id="GO:0016746">
    <property type="term" value="F:acyltransferase activity"/>
    <property type="evidence" value="ECO:0007669"/>
    <property type="project" value="UniProtKB-KW"/>
</dbReference>
<dbReference type="Pfam" id="PF00583">
    <property type="entry name" value="Acetyltransf_1"/>
    <property type="match status" value="1"/>
</dbReference>
<feature type="domain" description="N-acetyltransferase" evidence="1">
    <location>
        <begin position="26"/>
        <end position="171"/>
    </location>
</feature>
<dbReference type="PROSITE" id="PS51186">
    <property type="entry name" value="GNAT"/>
    <property type="match status" value="1"/>
</dbReference>
<dbReference type="InterPro" id="IPR000182">
    <property type="entry name" value="GNAT_dom"/>
</dbReference>
<dbReference type="EMBL" id="CP089983">
    <property type="protein sequence ID" value="WXB00572.1"/>
    <property type="molecule type" value="Genomic_DNA"/>
</dbReference>
<keyword evidence="2" id="KW-0808">Transferase</keyword>
<dbReference type="Proteomes" id="UP001374803">
    <property type="component" value="Chromosome"/>
</dbReference>
<dbReference type="InterPro" id="IPR016181">
    <property type="entry name" value="Acyl_CoA_acyltransferase"/>
</dbReference>
<name>A0ABZ2KPW2_9BACT</name>
<sequence length="179" mass="20936">MRTRLPQQPPSLSFLPASSNERGLLENLVQFYAYDFSEVLEMYLDEDGRFANVDLAPYWVDEWRHPFLLRVDDHLAGFALIAARSKISGKSGVFDMTEFFVLRRFRRHGVGRAAAFAAFDRFRGPWEVRQREENPDATAFWRRAIDEYTHGDFKETRWVRPHWSEIVQTFSTGSEGDLP</sequence>
<keyword evidence="3" id="KW-1185">Reference proteome</keyword>
<keyword evidence="2" id="KW-0012">Acyltransferase</keyword>